<feature type="transmembrane region" description="Helical" evidence="5">
    <location>
        <begin position="122"/>
        <end position="143"/>
    </location>
</feature>
<dbReference type="SUPFAM" id="SSF103481">
    <property type="entry name" value="Multidrug resistance efflux transporter EmrE"/>
    <property type="match status" value="1"/>
</dbReference>
<accession>A0A372EKS9</accession>
<comment type="caution">
    <text evidence="7">The sequence shown here is derived from an EMBL/GenBank/DDBJ whole genome shotgun (WGS) entry which is preliminary data.</text>
</comment>
<comment type="subcellular location">
    <subcellularLocation>
        <location evidence="1">Membrane</location>
        <topology evidence="1">Multi-pass membrane protein</topology>
    </subcellularLocation>
</comment>
<name>A0A372EKS9_9BURK</name>
<proteinExistence type="predicted"/>
<dbReference type="AlphaFoldDB" id="A0A372EKS9"/>
<dbReference type="InterPro" id="IPR000620">
    <property type="entry name" value="EamA_dom"/>
</dbReference>
<evidence type="ECO:0000256" key="4">
    <source>
        <dbReference type="ARBA" id="ARBA00023136"/>
    </source>
</evidence>
<feature type="transmembrane region" description="Helical" evidence="5">
    <location>
        <begin position="182"/>
        <end position="203"/>
    </location>
</feature>
<feature type="domain" description="EamA" evidence="6">
    <location>
        <begin position="3"/>
        <end position="103"/>
    </location>
</feature>
<dbReference type="RefSeq" id="WP_116958043.1">
    <property type="nucleotide sequence ID" value="NZ_QVLS01000003.1"/>
</dbReference>
<dbReference type="EMBL" id="QVLS01000003">
    <property type="protein sequence ID" value="RFP79988.1"/>
    <property type="molecule type" value="Genomic_DNA"/>
</dbReference>
<feature type="transmembrane region" description="Helical" evidence="5">
    <location>
        <begin position="33"/>
        <end position="52"/>
    </location>
</feature>
<dbReference type="Proteomes" id="UP000261931">
    <property type="component" value="Unassembled WGS sequence"/>
</dbReference>
<feature type="transmembrane region" description="Helical" evidence="5">
    <location>
        <begin position="92"/>
        <end position="110"/>
    </location>
</feature>
<evidence type="ECO:0000259" key="6">
    <source>
        <dbReference type="Pfam" id="PF00892"/>
    </source>
</evidence>
<gene>
    <name evidence="7" type="ORF">DY262_05905</name>
</gene>
<dbReference type="GO" id="GO:0016020">
    <property type="term" value="C:membrane"/>
    <property type="evidence" value="ECO:0007669"/>
    <property type="project" value="UniProtKB-SubCell"/>
</dbReference>
<evidence type="ECO:0000256" key="2">
    <source>
        <dbReference type="ARBA" id="ARBA00022692"/>
    </source>
</evidence>
<feature type="transmembrane region" description="Helical" evidence="5">
    <location>
        <begin position="64"/>
        <end position="86"/>
    </location>
</feature>
<evidence type="ECO:0000256" key="1">
    <source>
        <dbReference type="ARBA" id="ARBA00004141"/>
    </source>
</evidence>
<feature type="transmembrane region" description="Helical" evidence="5">
    <location>
        <begin position="149"/>
        <end position="170"/>
    </location>
</feature>
<dbReference type="Pfam" id="PF00892">
    <property type="entry name" value="EamA"/>
    <property type="match status" value="1"/>
</dbReference>
<protein>
    <submittedName>
        <fullName evidence="7">DMT family transporter</fullName>
    </submittedName>
</protein>
<reference evidence="7 8" key="1">
    <citation type="submission" date="2018-08" db="EMBL/GenBank/DDBJ databases">
        <title>Hydrogenophaga sp. LA-38 isolated from sludge.</title>
        <authorList>
            <person name="Im W.-T."/>
        </authorList>
    </citation>
    <scope>NUCLEOTIDE SEQUENCE [LARGE SCALE GENOMIC DNA]</scope>
    <source>
        <strain evidence="7 8">LA-38</strain>
    </source>
</reference>
<evidence type="ECO:0000256" key="3">
    <source>
        <dbReference type="ARBA" id="ARBA00022989"/>
    </source>
</evidence>
<keyword evidence="4 5" id="KW-0472">Membrane</keyword>
<organism evidence="7 8">
    <name type="scientific">Hydrogenophaga borbori</name>
    <dbReference type="NCBI Taxonomy" id="2294117"/>
    <lineage>
        <taxon>Bacteria</taxon>
        <taxon>Pseudomonadati</taxon>
        <taxon>Pseudomonadota</taxon>
        <taxon>Betaproteobacteria</taxon>
        <taxon>Burkholderiales</taxon>
        <taxon>Comamonadaceae</taxon>
        <taxon>Hydrogenophaga</taxon>
    </lineage>
</organism>
<sequence length="296" mass="31710">MQALWMLLASLFFASMGVCIKFAAAHFNSFETVFYRGLVGMAFLWGLSRWQGVSLATRVPMMHAWRSLVGTISLTAWFYAIALLPLATAMTLNYMSSVWIATFLLGGAVLTQARGSPVREQAPLFFTVIAGFVGVGLMLRPSFHQDQAFAGLVGLLSGVFAALAYLQVAALSKVGEPESRTVFYFSLGSALAGLLGMLFVGASPWRWPGALWLLPIGLLAVFGQLCLTRAYAQGATMVVANLQYSGIVFAALFGITVFGDRLPLIGWVGMALIVVSGIAATVLRSRTVPPVPAEEP</sequence>
<feature type="transmembrane region" description="Helical" evidence="5">
    <location>
        <begin position="239"/>
        <end position="258"/>
    </location>
</feature>
<evidence type="ECO:0000313" key="8">
    <source>
        <dbReference type="Proteomes" id="UP000261931"/>
    </source>
</evidence>
<evidence type="ECO:0000256" key="5">
    <source>
        <dbReference type="SAM" id="Phobius"/>
    </source>
</evidence>
<feature type="transmembrane region" description="Helical" evidence="5">
    <location>
        <begin position="264"/>
        <end position="283"/>
    </location>
</feature>
<feature type="transmembrane region" description="Helical" evidence="5">
    <location>
        <begin position="209"/>
        <end position="227"/>
    </location>
</feature>
<keyword evidence="2 5" id="KW-0812">Transmembrane</keyword>
<dbReference type="PANTHER" id="PTHR22911">
    <property type="entry name" value="ACYL-MALONYL CONDENSING ENZYME-RELATED"/>
    <property type="match status" value="1"/>
</dbReference>
<dbReference type="PANTHER" id="PTHR22911:SF6">
    <property type="entry name" value="SOLUTE CARRIER FAMILY 35 MEMBER G1"/>
    <property type="match status" value="1"/>
</dbReference>
<keyword evidence="3 5" id="KW-1133">Transmembrane helix</keyword>
<evidence type="ECO:0000313" key="7">
    <source>
        <dbReference type="EMBL" id="RFP79988.1"/>
    </source>
</evidence>
<dbReference type="InterPro" id="IPR037185">
    <property type="entry name" value="EmrE-like"/>
</dbReference>
<keyword evidence="8" id="KW-1185">Reference proteome</keyword>